<dbReference type="EMBL" id="AZHB01000005">
    <property type="protein sequence ID" value="OAA69731.1"/>
    <property type="molecule type" value="Genomic_DNA"/>
</dbReference>
<evidence type="ECO:0000256" key="1">
    <source>
        <dbReference type="SAM" id="SignalP"/>
    </source>
</evidence>
<dbReference type="Proteomes" id="UP000076744">
    <property type="component" value="Unassembled WGS sequence"/>
</dbReference>
<sequence length="368" mass="39036">MLLCRSLAPILILLGGVSAAIIPNNDSFLKPNTQQVLSIAKEAGGLLPNLPLPTKLGPGSRTTFQLIAFTELVEVAFFNSLVQNVTKGNKGYEINGHVENITKILTTIQAQEKQHAIAADTALKTAGEFSPTACEYQFPASDLAGAIRLASTFTAVVLGSLQGANVAFAKENLAVPIQLVSSVIGEEAEQNGFYRHLVKQVPSESPFLTAIPAAFIFSALQPFIVPGSCPYPLTNIDLPILPPLAVNGGLIATVEPKDQRLSFAADLTDAKNATAFAGSDGAELWLTYTTGQQKPISVATDNVKWNDKKISFEADFPFQKNVMVGLSHAALTTAKDFQTVDDIVGSTLAAPAIIQVENTSDCNKLADI</sequence>
<accession>A0A168B7J0</accession>
<proteinExistence type="predicted"/>
<dbReference type="Pfam" id="PF13668">
    <property type="entry name" value="Ferritin_2"/>
    <property type="match status" value="1"/>
</dbReference>
<dbReference type="OrthoDB" id="5293813at2759"/>
<gene>
    <name evidence="2" type="ORF">ISF_03001</name>
</gene>
<protein>
    <submittedName>
        <fullName evidence="2">Late sexual development protein</fullName>
    </submittedName>
</protein>
<evidence type="ECO:0000313" key="2">
    <source>
        <dbReference type="EMBL" id="OAA69731.1"/>
    </source>
</evidence>
<evidence type="ECO:0000313" key="3">
    <source>
        <dbReference type="Proteomes" id="UP000076744"/>
    </source>
</evidence>
<feature type="chain" id="PRO_5007895623" evidence="1">
    <location>
        <begin position="20"/>
        <end position="368"/>
    </location>
</feature>
<keyword evidence="3" id="KW-1185">Reference proteome</keyword>
<organism evidence="2 3">
    <name type="scientific">Cordyceps fumosorosea (strain ARSEF 2679)</name>
    <name type="common">Isaria fumosorosea</name>
    <dbReference type="NCBI Taxonomy" id="1081104"/>
    <lineage>
        <taxon>Eukaryota</taxon>
        <taxon>Fungi</taxon>
        <taxon>Dikarya</taxon>
        <taxon>Ascomycota</taxon>
        <taxon>Pezizomycotina</taxon>
        <taxon>Sordariomycetes</taxon>
        <taxon>Hypocreomycetidae</taxon>
        <taxon>Hypocreales</taxon>
        <taxon>Cordycipitaceae</taxon>
        <taxon>Cordyceps</taxon>
    </lineage>
</organism>
<name>A0A168B7J0_CORFA</name>
<dbReference type="AlphaFoldDB" id="A0A168B7J0"/>
<reference evidence="2 3" key="1">
    <citation type="journal article" date="2016" name="Genome Biol. Evol.">
        <title>Divergent and convergent evolution of fungal pathogenicity.</title>
        <authorList>
            <person name="Shang Y."/>
            <person name="Xiao G."/>
            <person name="Zheng P."/>
            <person name="Cen K."/>
            <person name="Zhan S."/>
            <person name="Wang C."/>
        </authorList>
    </citation>
    <scope>NUCLEOTIDE SEQUENCE [LARGE SCALE GENOMIC DNA]</scope>
    <source>
        <strain evidence="2 3">ARSEF 2679</strain>
    </source>
</reference>
<comment type="caution">
    <text evidence="2">The sequence shown here is derived from an EMBL/GenBank/DDBJ whole genome shotgun (WGS) entry which is preliminary data.</text>
</comment>
<dbReference type="RefSeq" id="XP_018706335.1">
    <property type="nucleotide sequence ID" value="XM_018846607.1"/>
</dbReference>
<keyword evidence="1" id="KW-0732">Signal</keyword>
<feature type="signal peptide" evidence="1">
    <location>
        <begin position="1"/>
        <end position="19"/>
    </location>
</feature>
<dbReference type="GeneID" id="30019293"/>